<feature type="chain" id="PRO_5015346559" description="TIL domain-containing protein" evidence="3">
    <location>
        <begin position="23"/>
        <end position="95"/>
    </location>
</feature>
<evidence type="ECO:0000256" key="1">
    <source>
        <dbReference type="ARBA" id="ARBA00022690"/>
    </source>
</evidence>
<dbReference type="CDD" id="cd19941">
    <property type="entry name" value="TIL"/>
    <property type="match status" value="1"/>
</dbReference>
<dbReference type="AlphaFoldDB" id="A0A2R5LFJ5"/>
<feature type="signal peptide" evidence="3">
    <location>
        <begin position="1"/>
        <end position="22"/>
    </location>
</feature>
<reference evidence="5" key="1">
    <citation type="submission" date="2018-03" db="EMBL/GenBank/DDBJ databases">
        <title>The relapsing fever spirochete Borrelia turicatae persists in the highly oxidative environment of its soft-bodied tick vector.</title>
        <authorList>
            <person name="Bourret T.J."/>
            <person name="Boyle W.K."/>
            <person name="Valenzuela J.G."/>
            <person name="Oliveira F."/>
            <person name="Lopez J.E."/>
        </authorList>
    </citation>
    <scope>NUCLEOTIDE SEQUENCE</scope>
    <source>
        <strain evidence="5">Kansas strain/isolate</strain>
        <tissue evidence="5">Salivary glands</tissue>
    </source>
</reference>
<dbReference type="PANTHER" id="PTHR23259">
    <property type="entry name" value="RIDDLE"/>
    <property type="match status" value="1"/>
</dbReference>
<evidence type="ECO:0000256" key="3">
    <source>
        <dbReference type="SAM" id="SignalP"/>
    </source>
</evidence>
<dbReference type="EMBL" id="GGLE01004079">
    <property type="protein sequence ID" value="MBY08205.1"/>
    <property type="molecule type" value="Transcribed_RNA"/>
</dbReference>
<dbReference type="GO" id="GO:0030414">
    <property type="term" value="F:peptidase inhibitor activity"/>
    <property type="evidence" value="ECO:0007669"/>
    <property type="project" value="UniProtKB-KW"/>
</dbReference>
<dbReference type="Pfam" id="PF01826">
    <property type="entry name" value="TIL"/>
    <property type="match status" value="1"/>
</dbReference>
<dbReference type="SUPFAM" id="SSF57567">
    <property type="entry name" value="Serine protease inhibitors"/>
    <property type="match status" value="1"/>
</dbReference>
<evidence type="ECO:0000256" key="2">
    <source>
        <dbReference type="ARBA" id="ARBA00023157"/>
    </source>
</evidence>
<keyword evidence="1" id="KW-0646">Protease inhibitor</keyword>
<dbReference type="InterPro" id="IPR051368">
    <property type="entry name" value="SerProtInhib-TIL_Domain"/>
</dbReference>
<evidence type="ECO:0000259" key="4">
    <source>
        <dbReference type="Pfam" id="PF01826"/>
    </source>
</evidence>
<name>A0A2R5LFJ5_9ACAR</name>
<dbReference type="Gene3D" id="2.10.25.10">
    <property type="entry name" value="Laminin"/>
    <property type="match status" value="1"/>
</dbReference>
<dbReference type="InterPro" id="IPR002919">
    <property type="entry name" value="TIL_dom"/>
</dbReference>
<organism evidence="5">
    <name type="scientific">Ornithodoros turicata</name>
    <dbReference type="NCBI Taxonomy" id="34597"/>
    <lineage>
        <taxon>Eukaryota</taxon>
        <taxon>Metazoa</taxon>
        <taxon>Ecdysozoa</taxon>
        <taxon>Arthropoda</taxon>
        <taxon>Chelicerata</taxon>
        <taxon>Arachnida</taxon>
        <taxon>Acari</taxon>
        <taxon>Parasitiformes</taxon>
        <taxon>Ixodida</taxon>
        <taxon>Ixodoidea</taxon>
        <taxon>Argasidae</taxon>
        <taxon>Ornithodorinae</taxon>
        <taxon>Ornithodoros</taxon>
    </lineage>
</organism>
<proteinExistence type="predicted"/>
<accession>A0A2R5LFJ5</accession>
<feature type="domain" description="TIL" evidence="4">
    <location>
        <begin position="31"/>
        <end position="87"/>
    </location>
</feature>
<evidence type="ECO:0000313" key="5">
    <source>
        <dbReference type="EMBL" id="MBY08205.1"/>
    </source>
</evidence>
<keyword evidence="2" id="KW-1015">Disulfide bond</keyword>
<keyword evidence="3" id="KW-0732">Signal</keyword>
<sequence>MKATLLFCLLGIAVCVIPEGNAESPPYYPTCGPNEEFTGCSHPCPPVCGQPPPEWCTKNCVVTKCQCKEGYIRSGSADGPCIPLSECESKLQNAV</sequence>
<dbReference type="PANTHER" id="PTHR23259:SF70">
    <property type="entry name" value="ACCESSORY GLAND PROTEIN ACP62F-RELATED"/>
    <property type="match status" value="1"/>
</dbReference>
<protein>
    <recommendedName>
        <fullName evidence="4">TIL domain-containing protein</fullName>
    </recommendedName>
</protein>
<dbReference type="InterPro" id="IPR036084">
    <property type="entry name" value="Ser_inhib-like_sf"/>
</dbReference>